<feature type="compositionally biased region" description="Polar residues" evidence="1">
    <location>
        <begin position="442"/>
        <end position="457"/>
    </location>
</feature>
<feature type="region of interest" description="Disordered" evidence="1">
    <location>
        <begin position="506"/>
        <end position="543"/>
    </location>
</feature>
<gene>
    <name evidence="2" type="ORF">HYALB_00003688</name>
</gene>
<evidence type="ECO:0000313" key="3">
    <source>
        <dbReference type="Proteomes" id="UP000701801"/>
    </source>
</evidence>
<evidence type="ECO:0000256" key="1">
    <source>
        <dbReference type="SAM" id="MobiDB-lite"/>
    </source>
</evidence>
<feature type="compositionally biased region" description="Acidic residues" evidence="1">
    <location>
        <begin position="393"/>
        <end position="407"/>
    </location>
</feature>
<accession>A0A9N9LEJ8</accession>
<evidence type="ECO:0000313" key="2">
    <source>
        <dbReference type="EMBL" id="CAG8973910.1"/>
    </source>
</evidence>
<feature type="compositionally biased region" description="Basic and acidic residues" evidence="1">
    <location>
        <begin position="334"/>
        <end position="344"/>
    </location>
</feature>
<feature type="region of interest" description="Disordered" evidence="1">
    <location>
        <begin position="66"/>
        <end position="172"/>
    </location>
</feature>
<evidence type="ECO:0008006" key="4">
    <source>
        <dbReference type="Google" id="ProtNLM"/>
    </source>
</evidence>
<feature type="compositionally biased region" description="Basic residues" evidence="1">
    <location>
        <begin position="142"/>
        <end position="154"/>
    </location>
</feature>
<dbReference type="OrthoDB" id="10338654at2759"/>
<dbReference type="PANTHER" id="PTHR36489">
    <property type="entry name" value="PROTEIN-COUPLED RECEPTOR GPR1, PUTATIVE-RELATED"/>
    <property type="match status" value="1"/>
</dbReference>
<feature type="compositionally biased region" description="Low complexity" evidence="1">
    <location>
        <begin position="90"/>
        <end position="119"/>
    </location>
</feature>
<organism evidence="2 3">
    <name type="scientific">Hymenoscyphus albidus</name>
    <dbReference type="NCBI Taxonomy" id="595503"/>
    <lineage>
        <taxon>Eukaryota</taxon>
        <taxon>Fungi</taxon>
        <taxon>Dikarya</taxon>
        <taxon>Ascomycota</taxon>
        <taxon>Pezizomycotina</taxon>
        <taxon>Leotiomycetes</taxon>
        <taxon>Helotiales</taxon>
        <taxon>Helotiaceae</taxon>
        <taxon>Hymenoscyphus</taxon>
    </lineage>
</organism>
<reference evidence="2" key="1">
    <citation type="submission" date="2021-07" db="EMBL/GenBank/DDBJ databases">
        <authorList>
            <person name="Durling M."/>
        </authorList>
    </citation>
    <scope>NUCLEOTIDE SEQUENCE</scope>
</reference>
<dbReference type="EMBL" id="CAJVRM010000083">
    <property type="protein sequence ID" value="CAG8973910.1"/>
    <property type="molecule type" value="Genomic_DNA"/>
</dbReference>
<feature type="compositionally biased region" description="Acidic residues" evidence="1">
    <location>
        <begin position="345"/>
        <end position="354"/>
    </location>
</feature>
<feature type="region of interest" description="Disordered" evidence="1">
    <location>
        <begin position="307"/>
        <end position="487"/>
    </location>
</feature>
<sequence>MGHPPEHPPEHPTEHSLEHIMEHSTDQLVDRPMEQPADQQMVQPAVQQMELTADQVTEQPAEQELIQPAEEHVVQRADQPPEHLVDHPMEQPAEQQVFQQIVQPAEQQAVQPAIQPVEQSTDQSAEQPAQKELVQPAQQQLKRPRGQPPKKHAARPVEQPTDTPKKHKNPGKSWSDIELRYIWDVVQEQRNEGMAWKDCAIAMHLEMRKQNHVRRRYEAHSLLQAWKKYFTEAAKNRGTFDYINSAPLAKRPPPRQAPNNSRYVVKSHYRPQQVLIATSSRSAASWGYGTEEFEQAVEDGGASAAMEYEDEDEEFGGNDELSNAGGNMRSLSRASKEVSSNDRYENDDDDEFPDVNELTKQPARSFKASERPVARSLPPRASKSSKPLVDYSSDTDDSLADDDDDYDNQAGKQPRKRIKGVIVHAGNEIEFDYGSESGRPAASSTFAQSPHPENQLSFVRRGESEAEDTKFPPTTAPRPHNVFDVPIGLPHQADIEYPYKTPSIKSDPSFLAVPPQPTPRNKPGPKPWRPDPSNFKAKPSRASLDAHMTQGTGVYWQDPGRILTYKQKQAKKREELMASREARIKAGIKVPALKKPRVKEVPPPLIPQNFKGNALTQLQALHNQQLMDDMMGNS</sequence>
<keyword evidence="3" id="KW-1185">Reference proteome</keyword>
<proteinExistence type="predicted"/>
<dbReference type="PANTHER" id="PTHR36489:SF1">
    <property type="entry name" value="G-PROTEIN COUPLED RECEPTORS FAMILY 1 PROFILE DOMAIN-CONTAINING PROTEIN"/>
    <property type="match status" value="1"/>
</dbReference>
<feature type="compositionally biased region" description="Basic and acidic residues" evidence="1">
    <location>
        <begin position="460"/>
        <end position="470"/>
    </location>
</feature>
<protein>
    <recommendedName>
        <fullName evidence="4">Myb-like domain-containing protein</fullName>
    </recommendedName>
</protein>
<feature type="region of interest" description="Disordered" evidence="1">
    <location>
        <begin position="1"/>
        <end position="22"/>
    </location>
</feature>
<dbReference type="AlphaFoldDB" id="A0A9N9LEJ8"/>
<feature type="compositionally biased region" description="Basic and acidic residues" evidence="1">
    <location>
        <begin position="69"/>
        <end position="89"/>
    </location>
</feature>
<name>A0A9N9LEJ8_9HELO</name>
<comment type="caution">
    <text evidence="2">The sequence shown here is derived from an EMBL/GenBank/DDBJ whole genome shotgun (WGS) entry which is preliminary data.</text>
</comment>
<feature type="compositionally biased region" description="Pro residues" evidence="1">
    <location>
        <begin position="514"/>
        <end position="527"/>
    </location>
</feature>
<dbReference type="Proteomes" id="UP000701801">
    <property type="component" value="Unassembled WGS sequence"/>
</dbReference>
<feature type="compositionally biased region" description="Acidic residues" evidence="1">
    <location>
        <begin position="307"/>
        <end position="317"/>
    </location>
</feature>